<accession>C5TC90</accession>
<proteinExistence type="predicted"/>
<keyword evidence="2" id="KW-1185">Reference proteome</keyword>
<dbReference type="EMBL" id="ACQT01000422">
    <property type="protein sequence ID" value="EER57908.1"/>
    <property type="molecule type" value="Genomic_DNA"/>
</dbReference>
<sequence>MLVVLKLLLGYVPKRSFDADFFLQGDVTQLIVD</sequence>
<dbReference type="Proteomes" id="UP000003856">
    <property type="component" value="Unassembled WGS sequence"/>
</dbReference>
<dbReference type="PATRIC" id="fig|573060.9.peg.394"/>
<reference evidence="1 2" key="1">
    <citation type="submission" date="2009-05" db="EMBL/GenBank/DDBJ databases">
        <title>The draft genome of Acidovorax delafieldii 2AN.</title>
        <authorList>
            <consortium name="US DOE Joint Genome Institute (JGI-PGF)"/>
            <person name="Lucas S."/>
            <person name="Copeland A."/>
            <person name="Lapidus A."/>
            <person name="Glavina del Rio T."/>
            <person name="Tice H."/>
            <person name="Bruce D."/>
            <person name="Goodwin L."/>
            <person name="Pitluck S."/>
            <person name="Larimer F."/>
            <person name="Land M.L."/>
            <person name="Hauser L."/>
            <person name="Shelobolina E.S."/>
            <person name="Picardal F."/>
            <person name="Roden E."/>
            <person name="Emerson D."/>
        </authorList>
    </citation>
    <scope>NUCLEOTIDE SEQUENCE [LARGE SCALE GENOMIC DNA]</scope>
    <source>
        <strain evidence="1 2">2AN</strain>
    </source>
</reference>
<evidence type="ECO:0000313" key="1">
    <source>
        <dbReference type="EMBL" id="EER57908.1"/>
    </source>
</evidence>
<protein>
    <submittedName>
        <fullName evidence="1">Uncharacterized protein</fullName>
    </submittedName>
</protein>
<name>C5TC90_ACIDE</name>
<organism evidence="1 2">
    <name type="scientific">Acidovorax delafieldii 2AN</name>
    <dbReference type="NCBI Taxonomy" id="573060"/>
    <lineage>
        <taxon>Bacteria</taxon>
        <taxon>Pseudomonadati</taxon>
        <taxon>Pseudomonadota</taxon>
        <taxon>Betaproteobacteria</taxon>
        <taxon>Burkholderiales</taxon>
        <taxon>Comamonadaceae</taxon>
        <taxon>Acidovorax</taxon>
    </lineage>
</organism>
<evidence type="ECO:0000313" key="2">
    <source>
        <dbReference type="Proteomes" id="UP000003856"/>
    </source>
</evidence>
<dbReference type="AlphaFoldDB" id="C5TC90"/>
<gene>
    <name evidence="1" type="ORF">AcdelDRAFT_4520</name>
</gene>
<comment type="caution">
    <text evidence="1">The sequence shown here is derived from an EMBL/GenBank/DDBJ whole genome shotgun (WGS) entry which is preliminary data.</text>
</comment>